<proteinExistence type="predicted"/>
<dbReference type="InterPro" id="IPR009057">
    <property type="entry name" value="Homeodomain-like_sf"/>
</dbReference>
<name>A0A927FHJ1_9BURK</name>
<dbReference type="PANTHER" id="PTHR30055">
    <property type="entry name" value="HTH-TYPE TRANSCRIPTIONAL REGULATOR RUTR"/>
    <property type="match status" value="1"/>
</dbReference>
<dbReference type="InterPro" id="IPR050109">
    <property type="entry name" value="HTH-type_TetR-like_transc_reg"/>
</dbReference>
<dbReference type="GO" id="GO:0003700">
    <property type="term" value="F:DNA-binding transcription factor activity"/>
    <property type="evidence" value="ECO:0007669"/>
    <property type="project" value="TreeGrafter"/>
</dbReference>
<evidence type="ECO:0000256" key="4">
    <source>
        <dbReference type="PROSITE-ProRule" id="PRU00335"/>
    </source>
</evidence>
<evidence type="ECO:0000313" key="7">
    <source>
        <dbReference type="Proteomes" id="UP000647424"/>
    </source>
</evidence>
<keyword evidence="3" id="KW-0804">Transcription</keyword>
<evidence type="ECO:0000259" key="5">
    <source>
        <dbReference type="PROSITE" id="PS50977"/>
    </source>
</evidence>
<dbReference type="Proteomes" id="UP000647424">
    <property type="component" value="Unassembled WGS sequence"/>
</dbReference>
<dbReference type="InterPro" id="IPR001647">
    <property type="entry name" value="HTH_TetR"/>
</dbReference>
<dbReference type="Pfam" id="PF00440">
    <property type="entry name" value="TetR_N"/>
    <property type="match status" value="1"/>
</dbReference>
<keyword evidence="7" id="KW-1185">Reference proteome</keyword>
<organism evidence="6 7">
    <name type="scientific">Limnohabitans radicicola</name>
    <dbReference type="NCBI Taxonomy" id="2771427"/>
    <lineage>
        <taxon>Bacteria</taxon>
        <taxon>Pseudomonadati</taxon>
        <taxon>Pseudomonadota</taxon>
        <taxon>Betaproteobacteria</taxon>
        <taxon>Burkholderiales</taxon>
        <taxon>Comamonadaceae</taxon>
        <taxon>Limnohabitans</taxon>
    </lineage>
</organism>
<keyword evidence="1" id="KW-0805">Transcription regulation</keyword>
<keyword evidence="2 4" id="KW-0238">DNA-binding</keyword>
<accession>A0A927FHJ1</accession>
<protein>
    <submittedName>
        <fullName evidence="6">TetR/AcrR family transcriptional regulator</fullName>
    </submittedName>
</protein>
<comment type="caution">
    <text evidence="6">The sequence shown here is derived from an EMBL/GenBank/DDBJ whole genome shotgun (WGS) entry which is preliminary data.</text>
</comment>
<dbReference type="AlphaFoldDB" id="A0A927FHJ1"/>
<feature type="domain" description="HTH tetR-type" evidence="5">
    <location>
        <begin position="9"/>
        <end position="69"/>
    </location>
</feature>
<dbReference type="GO" id="GO:0000976">
    <property type="term" value="F:transcription cis-regulatory region binding"/>
    <property type="evidence" value="ECO:0007669"/>
    <property type="project" value="TreeGrafter"/>
</dbReference>
<dbReference type="RefSeq" id="WP_191818530.1">
    <property type="nucleotide sequence ID" value="NZ_JACYFT010000001.1"/>
</dbReference>
<evidence type="ECO:0000256" key="1">
    <source>
        <dbReference type="ARBA" id="ARBA00023015"/>
    </source>
</evidence>
<dbReference type="EMBL" id="JACYFT010000001">
    <property type="protein sequence ID" value="MBD8050112.1"/>
    <property type="molecule type" value="Genomic_DNA"/>
</dbReference>
<gene>
    <name evidence="6" type="ORF">IC609_06125</name>
</gene>
<feature type="DNA-binding region" description="H-T-H motif" evidence="4">
    <location>
        <begin position="32"/>
        <end position="51"/>
    </location>
</feature>
<sequence>MTTQISGLSETAERILSLAIAWMDDHPGEFPTTRKLCELAGVTAPTLYHHFGDKEGLMLAVAERKMLSFFQGKKRQPETSDPEADLLKGWDQWIDFARKHSALIGALQQSPAISARLRMGAEAIAMGRLERLHQIKPLLVSPQQAAQTVVAASNVVVQLMLQGMPTAQVKAVNAQLQHAVLLALKDR</sequence>
<evidence type="ECO:0000256" key="3">
    <source>
        <dbReference type="ARBA" id="ARBA00023163"/>
    </source>
</evidence>
<evidence type="ECO:0000256" key="2">
    <source>
        <dbReference type="ARBA" id="ARBA00023125"/>
    </source>
</evidence>
<evidence type="ECO:0000313" key="6">
    <source>
        <dbReference type="EMBL" id="MBD8050112.1"/>
    </source>
</evidence>
<dbReference type="PROSITE" id="PS50977">
    <property type="entry name" value="HTH_TETR_2"/>
    <property type="match status" value="1"/>
</dbReference>
<reference evidence="6 7" key="1">
    <citation type="submission" date="2020-09" db="EMBL/GenBank/DDBJ databases">
        <title>Genome seq and assembly of Limnohabitants sp.</title>
        <authorList>
            <person name="Chhetri G."/>
        </authorList>
    </citation>
    <scope>NUCLEOTIDE SEQUENCE [LARGE SCALE GENOMIC DNA]</scope>
    <source>
        <strain evidence="6 7">JUR4</strain>
    </source>
</reference>
<dbReference type="SUPFAM" id="SSF46689">
    <property type="entry name" value="Homeodomain-like"/>
    <property type="match status" value="1"/>
</dbReference>
<dbReference type="PANTHER" id="PTHR30055:SF234">
    <property type="entry name" value="HTH-TYPE TRANSCRIPTIONAL REGULATOR BETI"/>
    <property type="match status" value="1"/>
</dbReference>
<dbReference type="Gene3D" id="1.10.357.10">
    <property type="entry name" value="Tetracycline Repressor, domain 2"/>
    <property type="match status" value="1"/>
</dbReference>